<reference evidence="14 15" key="1">
    <citation type="submission" date="2015-03" db="EMBL/GenBank/DDBJ databases">
        <title>Genome Sequence of Kiloniella spongiae MEBiC09566, isolated from a marine sponge.</title>
        <authorList>
            <person name="Shao Z."/>
            <person name="Wang L."/>
            <person name="Li X."/>
        </authorList>
    </citation>
    <scope>NUCLEOTIDE SEQUENCE [LARGE SCALE GENOMIC DNA]</scope>
    <source>
        <strain evidence="14 15">MEBiC09566</strain>
    </source>
</reference>
<protein>
    <recommendedName>
        <fullName evidence="11">ATP-binding protein Uup</fullName>
        <ecNumber evidence="11">3.6.1.-</ecNumber>
    </recommendedName>
</protein>
<keyword evidence="2 11" id="KW-0677">Repeat</keyword>
<dbReference type="SMART" id="SM00382">
    <property type="entry name" value="AAA"/>
    <property type="match status" value="2"/>
</dbReference>
<dbReference type="STRING" id="1489064.WH96_12415"/>
<evidence type="ECO:0000256" key="3">
    <source>
        <dbReference type="ARBA" id="ARBA00022741"/>
    </source>
</evidence>
<proteinExistence type="inferred from homology"/>
<accession>A0A0H2MIE1</accession>
<dbReference type="RefSeq" id="WP_047764473.1">
    <property type="nucleotide sequence ID" value="NZ_LAQL01000007.1"/>
</dbReference>
<evidence type="ECO:0000256" key="12">
    <source>
        <dbReference type="SAM" id="MobiDB-lite"/>
    </source>
</evidence>
<organism evidence="14 15">
    <name type="scientific">Kiloniella spongiae</name>
    <dbReference type="NCBI Taxonomy" id="1489064"/>
    <lineage>
        <taxon>Bacteria</taxon>
        <taxon>Pseudomonadati</taxon>
        <taxon>Pseudomonadota</taxon>
        <taxon>Alphaproteobacteria</taxon>
        <taxon>Rhodospirillales</taxon>
        <taxon>Kiloniellaceae</taxon>
        <taxon>Kiloniella</taxon>
    </lineage>
</organism>
<feature type="binding site" evidence="11">
    <location>
        <begin position="40"/>
        <end position="47"/>
    </location>
    <ligand>
        <name>ATP</name>
        <dbReference type="ChEBI" id="CHEBI:30616"/>
        <label>1</label>
    </ligand>
</feature>
<evidence type="ECO:0000256" key="11">
    <source>
        <dbReference type="HAMAP-Rule" id="MF_00848"/>
    </source>
</evidence>
<dbReference type="Gene3D" id="1.10.287.380">
    <property type="entry name" value="Valyl-tRNA synthetase, C-terminal domain"/>
    <property type="match status" value="1"/>
</dbReference>
<name>A0A0H2MIE1_9PROT</name>
<feature type="region of interest" description="Disordered" evidence="12">
    <location>
        <begin position="587"/>
        <end position="619"/>
    </location>
</feature>
<evidence type="ECO:0000313" key="15">
    <source>
        <dbReference type="Proteomes" id="UP000035444"/>
    </source>
</evidence>
<dbReference type="HAMAP" id="MF_00848">
    <property type="entry name" value="Uup"/>
    <property type="match status" value="1"/>
</dbReference>
<dbReference type="PANTHER" id="PTHR42855:SF1">
    <property type="entry name" value="ABC TRANSPORTER DOMAIN-CONTAINING PROTEIN"/>
    <property type="match status" value="1"/>
</dbReference>
<dbReference type="Pfam" id="PF16326">
    <property type="entry name" value="ABC_tran_CTD"/>
    <property type="match status" value="1"/>
</dbReference>
<dbReference type="GO" id="GO:0005524">
    <property type="term" value="F:ATP binding"/>
    <property type="evidence" value="ECO:0007669"/>
    <property type="project" value="UniProtKB-UniRule"/>
</dbReference>
<feature type="domain" description="ABC transporter" evidence="13">
    <location>
        <begin position="8"/>
        <end position="220"/>
    </location>
</feature>
<evidence type="ECO:0000313" key="14">
    <source>
        <dbReference type="EMBL" id="KLN60507.1"/>
    </source>
</evidence>
<evidence type="ECO:0000256" key="4">
    <source>
        <dbReference type="ARBA" id="ARBA00022763"/>
    </source>
</evidence>
<feature type="domain" description="ABC transporter" evidence="13">
    <location>
        <begin position="287"/>
        <end position="512"/>
    </location>
</feature>
<dbReference type="InterPro" id="IPR032524">
    <property type="entry name" value="ABC_tran_C"/>
</dbReference>
<dbReference type="SUPFAM" id="SSF52540">
    <property type="entry name" value="P-loop containing nucleoside triphosphate hydrolases"/>
    <property type="match status" value="2"/>
</dbReference>
<keyword evidence="14" id="KW-0648">Protein biosynthesis</keyword>
<dbReference type="PROSITE" id="PS50893">
    <property type="entry name" value="ABC_TRANSPORTER_2"/>
    <property type="match status" value="2"/>
</dbReference>
<dbReference type="InterPro" id="IPR003439">
    <property type="entry name" value="ABC_transporter-like_ATP-bd"/>
</dbReference>
<dbReference type="FunFam" id="3.40.50.300:FF:000309">
    <property type="entry name" value="ABC transporter ATP-binding protein"/>
    <property type="match status" value="1"/>
</dbReference>
<evidence type="ECO:0000256" key="2">
    <source>
        <dbReference type="ARBA" id="ARBA00022737"/>
    </source>
</evidence>
<keyword evidence="6 11" id="KW-0067">ATP-binding</keyword>
<comment type="similarity">
    <text evidence="10 11">Belongs to the ABC transporter superfamily. ABCF family. Uup subfamily.</text>
</comment>
<feature type="binding site" evidence="11">
    <location>
        <begin position="324"/>
        <end position="331"/>
    </location>
    <ligand>
        <name>ATP</name>
        <dbReference type="ChEBI" id="CHEBI:30616"/>
        <label>2</label>
    </ligand>
</feature>
<dbReference type="InterPro" id="IPR017871">
    <property type="entry name" value="ABC_transporter-like_CS"/>
</dbReference>
<dbReference type="Gene3D" id="3.40.50.300">
    <property type="entry name" value="P-loop containing nucleotide triphosphate hydrolases"/>
    <property type="match status" value="2"/>
</dbReference>
<dbReference type="Pfam" id="PF00005">
    <property type="entry name" value="ABC_tran"/>
    <property type="match status" value="2"/>
</dbReference>
<dbReference type="InterPro" id="IPR051309">
    <property type="entry name" value="ABCF_ATPase"/>
</dbReference>
<evidence type="ECO:0000256" key="7">
    <source>
        <dbReference type="ARBA" id="ARBA00023125"/>
    </source>
</evidence>
<dbReference type="InterPro" id="IPR037118">
    <property type="entry name" value="Val-tRNA_synth_C_sf"/>
</dbReference>
<comment type="subcellular location">
    <subcellularLocation>
        <location evidence="11">Cytoplasm</location>
    </subcellularLocation>
    <text evidence="11">Associates with ribosomes.</text>
</comment>
<dbReference type="GO" id="GO:0016887">
    <property type="term" value="F:ATP hydrolysis activity"/>
    <property type="evidence" value="ECO:0007669"/>
    <property type="project" value="UniProtKB-UniRule"/>
</dbReference>
<comment type="catalytic activity">
    <reaction evidence="9 11">
        <text>ATP + H2O = ADP + phosphate + H(+)</text>
        <dbReference type="Rhea" id="RHEA:13065"/>
        <dbReference type="ChEBI" id="CHEBI:15377"/>
        <dbReference type="ChEBI" id="CHEBI:15378"/>
        <dbReference type="ChEBI" id="CHEBI:30616"/>
        <dbReference type="ChEBI" id="CHEBI:43474"/>
        <dbReference type="ChEBI" id="CHEBI:456216"/>
    </reaction>
</comment>
<dbReference type="AlphaFoldDB" id="A0A0H2MIE1"/>
<keyword evidence="4 11" id="KW-0227">DNA damage</keyword>
<dbReference type="InterPro" id="IPR027417">
    <property type="entry name" value="P-loop_NTPase"/>
</dbReference>
<dbReference type="InterPro" id="IPR003593">
    <property type="entry name" value="AAA+_ATPase"/>
</dbReference>
<dbReference type="InterPro" id="IPR043686">
    <property type="entry name" value="Uup"/>
</dbReference>
<dbReference type="GO" id="GO:0003677">
    <property type="term" value="F:DNA binding"/>
    <property type="evidence" value="ECO:0007669"/>
    <property type="project" value="UniProtKB-UniRule"/>
</dbReference>
<dbReference type="GO" id="GO:0006281">
    <property type="term" value="P:DNA repair"/>
    <property type="evidence" value="ECO:0007669"/>
    <property type="project" value="UniProtKB-KW"/>
</dbReference>
<dbReference type="OrthoDB" id="7168152at2"/>
<dbReference type="PATRIC" id="fig|1489064.4.peg.3806"/>
<keyword evidence="3 11" id="KW-0547">Nucleotide-binding</keyword>
<dbReference type="GO" id="GO:0003746">
    <property type="term" value="F:translation elongation factor activity"/>
    <property type="evidence" value="ECO:0007669"/>
    <property type="project" value="UniProtKB-KW"/>
</dbReference>
<comment type="caution">
    <text evidence="14">The sequence shown here is derived from an EMBL/GenBank/DDBJ whole genome shotgun (WGS) entry which is preliminary data.</text>
</comment>
<comment type="function">
    <text evidence="11">Probably plays a role in ribosome assembly or function. May be involved in resolution of branched DNA intermediates that result from template switching in postreplication gaps. Binds DNA and has ATPase activity.</text>
</comment>
<dbReference type="CDD" id="cd03221">
    <property type="entry name" value="ABCF_EF-3"/>
    <property type="match status" value="2"/>
</dbReference>
<evidence type="ECO:0000256" key="8">
    <source>
        <dbReference type="ARBA" id="ARBA00023204"/>
    </source>
</evidence>
<dbReference type="PANTHER" id="PTHR42855">
    <property type="entry name" value="ABC TRANSPORTER ATP-BINDING SUBUNIT"/>
    <property type="match status" value="1"/>
</dbReference>
<keyword evidence="1 11" id="KW-0963">Cytoplasm</keyword>
<keyword evidence="5 11" id="KW-0378">Hydrolase</keyword>
<evidence type="ECO:0000256" key="6">
    <source>
        <dbReference type="ARBA" id="ARBA00022840"/>
    </source>
</evidence>
<dbReference type="EMBL" id="LAQL01000007">
    <property type="protein sequence ID" value="KLN60507.1"/>
    <property type="molecule type" value="Genomic_DNA"/>
</dbReference>
<evidence type="ECO:0000256" key="9">
    <source>
        <dbReference type="ARBA" id="ARBA00049360"/>
    </source>
</evidence>
<dbReference type="Proteomes" id="UP000035444">
    <property type="component" value="Unassembled WGS sequence"/>
</dbReference>
<evidence type="ECO:0000256" key="5">
    <source>
        <dbReference type="ARBA" id="ARBA00022801"/>
    </source>
</evidence>
<gene>
    <name evidence="11" type="primary">uup</name>
    <name evidence="14" type="ORF">WH96_12415</name>
</gene>
<dbReference type="GO" id="GO:0043022">
    <property type="term" value="F:ribosome binding"/>
    <property type="evidence" value="ECO:0007669"/>
    <property type="project" value="UniProtKB-UniRule"/>
</dbReference>
<feature type="compositionally biased region" description="Polar residues" evidence="12">
    <location>
        <begin position="508"/>
        <end position="519"/>
    </location>
</feature>
<evidence type="ECO:0000259" key="13">
    <source>
        <dbReference type="PROSITE" id="PS50893"/>
    </source>
</evidence>
<evidence type="ECO:0000256" key="1">
    <source>
        <dbReference type="ARBA" id="ARBA00022490"/>
    </source>
</evidence>
<keyword evidence="8 11" id="KW-0234">DNA repair</keyword>
<dbReference type="PROSITE" id="PS00211">
    <property type="entry name" value="ABC_TRANSPORTER_1"/>
    <property type="match status" value="1"/>
</dbReference>
<sequence>MAPPSHLVALNSAGLRFGTKTLFQDLTFGLARGEKACLVGRNGTGKSTLLKIMSGQQELDEGQRFIQPGVTVAYLPQDPVFNQDETVFEHVKAGLRPDAGEADYLVDAMLNHVNLPGDRRLTELSGGEGRRAALARALISDPEVLLMDEPTNHLDLPTIQWLEEELKNFRGALMVISHDRAFLNHLTRQTFWLDRGTIHRLGKGFEHYEAWAEEMRENEEQEFHRLKRKIVREEHWLQRGVTGRRKRNMGRLRNLQDLRQKRAEWMKGPGTAKLQVETLDTGGDKVITAENISKSYPLADGGTREIIKDFSTKVKRGDRIGIVGPNGAGKSTLVKMLVEKIEPDTGKVDLGTNLTMLYFDQKREDLDPNSTLWETMSPGGGDSIMVRGQQKHVVSYLKDFLFDDGQVRQPVYTLSGGEKNRLLLARMFAQASNLLILDEPTNDLDMDTLDLLVEVLDEYDGTLLLVSHDRDFLDRLATAIYVVEGDGTVIEYAGGYSDYRAQKALSNNAADVSGTSSEKASGKSKTSKKESAPRAKSSAKLGYKEQRELDSLPGIIEKLTEQSEKLQVEMADPELYSKKPERFQEASKLLEKTQSELEASEERWLELEEKQENLKAGKL</sequence>
<keyword evidence="14" id="KW-0251">Elongation factor</keyword>
<feature type="region of interest" description="Disordered" evidence="12">
    <location>
        <begin position="508"/>
        <end position="543"/>
    </location>
</feature>
<dbReference type="EC" id="3.6.1.-" evidence="11"/>
<evidence type="ECO:0000256" key="10">
    <source>
        <dbReference type="ARBA" id="ARBA00061478"/>
    </source>
</evidence>
<keyword evidence="7 11" id="KW-0238">DNA-binding</keyword>
<keyword evidence="15" id="KW-1185">Reference proteome</keyword>
<dbReference type="GO" id="GO:0005737">
    <property type="term" value="C:cytoplasm"/>
    <property type="evidence" value="ECO:0007669"/>
    <property type="project" value="UniProtKB-SubCell"/>
</dbReference>